<dbReference type="Proteomes" id="UP000001312">
    <property type="component" value="Unassembled WGS sequence"/>
</dbReference>
<proteinExistence type="predicted"/>
<organism evidence="1 2">
    <name type="scientific">Sclerotinia sclerotiorum (strain ATCC 18683 / 1980 / Ss-1)</name>
    <name type="common">White mold</name>
    <name type="synonym">Whetzelinia sclerotiorum</name>
    <dbReference type="NCBI Taxonomy" id="665079"/>
    <lineage>
        <taxon>Eukaryota</taxon>
        <taxon>Fungi</taxon>
        <taxon>Dikarya</taxon>
        <taxon>Ascomycota</taxon>
        <taxon>Pezizomycotina</taxon>
        <taxon>Leotiomycetes</taxon>
        <taxon>Helotiales</taxon>
        <taxon>Sclerotiniaceae</taxon>
        <taxon>Sclerotinia</taxon>
    </lineage>
</organism>
<protein>
    <submittedName>
        <fullName evidence="1">Uncharacterized protein</fullName>
    </submittedName>
</protein>
<evidence type="ECO:0000313" key="1">
    <source>
        <dbReference type="EMBL" id="EDN92794.1"/>
    </source>
</evidence>
<dbReference type="InParanoid" id="A7ETK2"/>
<dbReference type="EMBL" id="CH476632">
    <property type="protein sequence ID" value="EDN92794.1"/>
    <property type="molecule type" value="Genomic_DNA"/>
</dbReference>
<gene>
    <name evidence="1" type="ORF">SS1G_08658</name>
</gene>
<evidence type="ECO:0000313" key="2">
    <source>
        <dbReference type="Proteomes" id="UP000001312"/>
    </source>
</evidence>
<dbReference type="AlphaFoldDB" id="A7ETK2"/>
<accession>A7ETK2</accession>
<keyword evidence="2" id="KW-1185">Reference proteome</keyword>
<reference evidence="2" key="1">
    <citation type="journal article" date="2011" name="PLoS Genet.">
        <title>Genomic analysis of the necrotrophic fungal pathogens Sclerotinia sclerotiorum and Botrytis cinerea.</title>
        <authorList>
            <person name="Amselem J."/>
            <person name="Cuomo C.A."/>
            <person name="van Kan J.A."/>
            <person name="Viaud M."/>
            <person name="Benito E.P."/>
            <person name="Couloux A."/>
            <person name="Coutinho P.M."/>
            <person name="de Vries R.P."/>
            <person name="Dyer P.S."/>
            <person name="Fillinger S."/>
            <person name="Fournier E."/>
            <person name="Gout L."/>
            <person name="Hahn M."/>
            <person name="Kohn L."/>
            <person name="Lapalu N."/>
            <person name="Plummer K.M."/>
            <person name="Pradier J.M."/>
            <person name="Quevillon E."/>
            <person name="Sharon A."/>
            <person name="Simon A."/>
            <person name="ten Have A."/>
            <person name="Tudzynski B."/>
            <person name="Tudzynski P."/>
            <person name="Wincker P."/>
            <person name="Andrew M."/>
            <person name="Anthouard V."/>
            <person name="Beever R.E."/>
            <person name="Beffa R."/>
            <person name="Benoit I."/>
            <person name="Bouzid O."/>
            <person name="Brault B."/>
            <person name="Chen Z."/>
            <person name="Choquer M."/>
            <person name="Collemare J."/>
            <person name="Cotton P."/>
            <person name="Danchin E.G."/>
            <person name="Da Silva C."/>
            <person name="Gautier A."/>
            <person name="Giraud C."/>
            <person name="Giraud T."/>
            <person name="Gonzalez C."/>
            <person name="Grossetete S."/>
            <person name="Guldener U."/>
            <person name="Henrissat B."/>
            <person name="Howlett B.J."/>
            <person name="Kodira C."/>
            <person name="Kretschmer M."/>
            <person name="Lappartient A."/>
            <person name="Leroch M."/>
            <person name="Levis C."/>
            <person name="Mauceli E."/>
            <person name="Neuveglise C."/>
            <person name="Oeser B."/>
            <person name="Pearson M."/>
            <person name="Poulain J."/>
            <person name="Poussereau N."/>
            <person name="Quesneville H."/>
            <person name="Rascle C."/>
            <person name="Schumacher J."/>
            <person name="Segurens B."/>
            <person name="Sexton A."/>
            <person name="Silva E."/>
            <person name="Sirven C."/>
            <person name="Soanes D.M."/>
            <person name="Talbot N.J."/>
            <person name="Templeton M."/>
            <person name="Yandava C."/>
            <person name="Yarden O."/>
            <person name="Zeng Q."/>
            <person name="Rollins J.A."/>
            <person name="Lebrun M.H."/>
            <person name="Dickman M."/>
        </authorList>
    </citation>
    <scope>NUCLEOTIDE SEQUENCE [LARGE SCALE GENOMIC DNA]</scope>
    <source>
        <strain evidence="2">ATCC 18683 / 1980 / Ss-1</strain>
    </source>
</reference>
<dbReference type="GeneID" id="5486218"/>
<sequence>MYKIQRIKWEDIVEDPRYLCRESCSSLRIHTSINTTNRIVRGFYVIKTDKN</sequence>
<name>A7ETK2_SCLS1</name>
<dbReference type="KEGG" id="ssl:SS1G_08658"/>
<dbReference type="RefSeq" id="XP_001589895.1">
    <property type="nucleotide sequence ID" value="XM_001589845.1"/>
</dbReference>